<dbReference type="Proteomes" id="UP000261032">
    <property type="component" value="Unassembled WGS sequence"/>
</dbReference>
<reference evidence="1" key="2">
    <citation type="submission" date="2023-01" db="EMBL/GenBank/DDBJ databases">
        <title>Human gut microbiome strain richness.</title>
        <authorList>
            <person name="Chen-Liaw A."/>
        </authorList>
    </citation>
    <scope>NUCLEOTIDE SEQUENCE</scope>
    <source>
        <strain evidence="1">1001217st2_G6_1001217B_191108</strain>
    </source>
</reference>
<dbReference type="GeneID" id="64197640"/>
<sequence length="184" mass="21146">MKGFKRNNQLLSLCGLNCGLCPMHIDGYCPGCGGGAGNQSCRIARCSLEHDNLTYCYECSSYPCDKYMKFAKYDSFITHQHYHQDLMKAKDGGIDTYNQEQLEKIDILKIFLEKYNDGRKKSFYCLAVNLLELEELKSLIKQIETNSKLSALTKKEQAKYVFDLFQDLAKQHSLILKLNKKSKK</sequence>
<dbReference type="EMBL" id="JAQLKE010000030">
    <property type="protein sequence ID" value="MDB7085073.1"/>
    <property type="molecule type" value="Genomic_DNA"/>
</dbReference>
<accession>A0A3E3AC57</accession>
<dbReference type="EMBL" id="QUSL01000029">
    <property type="protein sequence ID" value="RGD80898.1"/>
    <property type="molecule type" value="Genomic_DNA"/>
</dbReference>
<name>A0A3E3AC57_9FIRM</name>
<comment type="caution">
    <text evidence="2">The sequence shown here is derived from an EMBL/GenBank/DDBJ whole genome shotgun (WGS) entry which is preliminary data.</text>
</comment>
<reference evidence="2 3" key="1">
    <citation type="submission" date="2018-08" db="EMBL/GenBank/DDBJ databases">
        <title>A genome reference for cultivated species of the human gut microbiota.</title>
        <authorList>
            <person name="Zou Y."/>
            <person name="Xue W."/>
            <person name="Luo G."/>
        </authorList>
    </citation>
    <scope>NUCLEOTIDE SEQUENCE [LARGE SCALE GENOMIC DNA]</scope>
    <source>
        <strain evidence="2 3">OM06-4</strain>
    </source>
</reference>
<dbReference type="RefSeq" id="WP_003539387.1">
    <property type="nucleotide sequence ID" value="NZ_AP031443.1"/>
</dbReference>
<evidence type="ECO:0000313" key="1">
    <source>
        <dbReference type="EMBL" id="MDB7085073.1"/>
    </source>
</evidence>
<gene>
    <name evidence="2" type="ORF">DXB93_14900</name>
    <name evidence="1" type="ORF">PM738_14795</name>
</gene>
<evidence type="ECO:0000313" key="2">
    <source>
        <dbReference type="EMBL" id="RGD80898.1"/>
    </source>
</evidence>
<dbReference type="AlphaFoldDB" id="A0A3E3AC57"/>
<proteinExistence type="predicted"/>
<protein>
    <submittedName>
        <fullName evidence="2">DUF3795 domain-containing protein</fullName>
    </submittedName>
</protein>
<evidence type="ECO:0000313" key="3">
    <source>
        <dbReference type="Proteomes" id="UP000261032"/>
    </source>
</evidence>
<organism evidence="2 3">
    <name type="scientific">Thomasclavelia ramosa</name>
    <dbReference type="NCBI Taxonomy" id="1547"/>
    <lineage>
        <taxon>Bacteria</taxon>
        <taxon>Bacillati</taxon>
        <taxon>Bacillota</taxon>
        <taxon>Erysipelotrichia</taxon>
        <taxon>Erysipelotrichales</taxon>
        <taxon>Coprobacillaceae</taxon>
        <taxon>Thomasclavelia</taxon>
    </lineage>
</organism>
<dbReference type="Proteomes" id="UP001211987">
    <property type="component" value="Unassembled WGS sequence"/>
</dbReference>